<dbReference type="PROSITE" id="PS51375">
    <property type="entry name" value="PPR"/>
    <property type="match status" value="5"/>
</dbReference>
<feature type="repeat" description="PPR" evidence="13">
    <location>
        <begin position="849"/>
        <end position="883"/>
    </location>
</feature>
<comment type="subcellular location">
    <subcellularLocation>
        <location evidence="2">Nucleus</location>
    </subcellularLocation>
</comment>
<keyword evidence="9" id="KW-0804">Transcription</keyword>
<feature type="repeat" description="PPR" evidence="13">
    <location>
        <begin position="1152"/>
        <end position="1186"/>
    </location>
</feature>
<evidence type="ECO:0000256" key="3">
    <source>
        <dbReference type="ARBA" id="ARBA00012111"/>
    </source>
</evidence>
<dbReference type="InterPro" id="IPR046848">
    <property type="entry name" value="E_motif"/>
</dbReference>
<dbReference type="InterPro" id="IPR023696">
    <property type="entry name" value="Ureohydrolase_dom_sf"/>
</dbReference>
<evidence type="ECO:0000256" key="14">
    <source>
        <dbReference type="SAM" id="MobiDB-lite"/>
    </source>
</evidence>
<feature type="region of interest" description="Disordered" evidence="14">
    <location>
        <begin position="410"/>
        <end position="470"/>
    </location>
</feature>
<dbReference type="Pfam" id="PF20431">
    <property type="entry name" value="E_motif"/>
    <property type="match status" value="1"/>
</dbReference>
<comment type="catalytic activity">
    <reaction evidence="11">
        <text>N(6)-acetyl-L-lysyl-[histone] + H2O = L-lysyl-[histone] + acetate</text>
        <dbReference type="Rhea" id="RHEA:58196"/>
        <dbReference type="Rhea" id="RHEA-COMP:9845"/>
        <dbReference type="Rhea" id="RHEA-COMP:11338"/>
        <dbReference type="ChEBI" id="CHEBI:15377"/>
        <dbReference type="ChEBI" id="CHEBI:29969"/>
        <dbReference type="ChEBI" id="CHEBI:30089"/>
        <dbReference type="ChEBI" id="CHEBI:61930"/>
        <dbReference type="EC" id="3.5.1.98"/>
    </reaction>
</comment>
<proteinExistence type="inferred from homology"/>
<sequence>MDDESSLGGASLPSAGADARKRRVSYFYEPTIGDYYYGQGHPMKPHRIRMAHNLVVHYYLHRRMEVSRPFPAAAADIRRFHSDDYVDFLSSVAPDAAAASDHASSRNLRRFNVGEDCPVFDGLFGFCQSSAGGSIGAAVKLNRQDADIAVNWAGGLHHAKKSEASGFCYVNDIVLGILELLKVHRSLVVMMMDIWCEMPNSYSVFTYIDIHHGDGVEEAFFTTDRVMTVSFHKFGDFFPGTGHIKDIGVGLGKYYALNVPLNDGMDDVSFRSLFRPTIQKVMEVYQPDAVVLQCGADSLAGDRLGCFNLSVKGHADCLRYLRSFNVPLMVLGGGGYTIRNVARCWCYETAVAVGVEPDNNLPYNEYYEYFGPDYTLHVEPAPIENQNSPKDLEKIRNMLLEQLSKLPHAPSVQFQTAPPITQVPEEEEEELDRRPRSRLWNGEGYESDIDEDEKPHYHSLNTDGPRMADADMRKTSLNPLTVKAQQTQIPNPQTVTHNDGVDDDFIPTDQVKLLVKFKSRHNYIRVLQVARKADHPLAGSRLLLLDAPGNIHSIYFPFRSHTDTYFDVFGTLPPILPPGPLGILGFGAGSAARLILELYPQGVVHGWELDPAVISVAREYFGLSRLEKQYPDRLFVYTGNALNASMKNGFSGLLVDLYGKGSLIPELQDPKTWGRMRRSLRRGGRIMVNVGGSCVEAEDKGRDGRVVMEETLEAMSKVFGGEVHVLRLGNGKNDSSIALTGEFPDVKVWKKVVPKSLKFYVDMWKPLNGWKQPVRPVLFFLMYIHLQSLLSELSKLHQTLSRTKQLHALIIKTHLSYDPFYATRIVRFYAANSDLISARKVFDEIPHRSVYLWNSIIRSYARAYNFHEAFWLYKQMLSSETKPDNYTFACVLRACSENSDVEALKFVHGGVIVFGLGLDSISSSALVTAYSKVGLVEDASRVFSRIPEPDLVLWNSMISGYGGSGKWDRGLQLFSMMQKMGKQPDGYTMVGLISGLVDPSLLEIGHCIHGRYLKSGFESNAHLCSVLVTMYARCKCMTAACRVFEGLVEKDLVTWSALITGFSQSGEYGKALGLFKKLSMDGSKADTILIASALAAAAQLANVGPGIEIHGYALRHGCDLEVMVSSALIDMYAKCGFLGLGIRVFENMPKRNIISYNSVISNLGLYGLASEAFDMFEEMLEKGFKPDEYTFSAILCACCHTGLVKEGRDYFRRMKDEFGIEAKTEHYVHLVKLLGMAGELEDAYDIAKSLPEPVPSGIWGALLSCCDFHGNSEIREIVAKQLCEDRLEESTYKVMLSNIYAGDGKWDNVKRLRDDMVGREGKVPGISWIGRY</sequence>
<evidence type="ECO:0000256" key="7">
    <source>
        <dbReference type="ARBA" id="ARBA00022853"/>
    </source>
</evidence>
<dbReference type="SUPFAM" id="SSF52768">
    <property type="entry name" value="Arginase/deacetylase"/>
    <property type="match status" value="1"/>
</dbReference>
<dbReference type="FunFam" id="3.40.50.150:FF:000299">
    <property type="entry name" value="S-adenosyl-L-methionine-dependent methyltransferases superfamily protein"/>
    <property type="match status" value="1"/>
</dbReference>
<evidence type="ECO:0000256" key="12">
    <source>
        <dbReference type="ARBA" id="ARBA00061569"/>
    </source>
</evidence>
<dbReference type="Proteomes" id="UP001188597">
    <property type="component" value="Unassembled WGS sequence"/>
</dbReference>
<gene>
    <name evidence="16" type="ORF">RJ639_030350</name>
</gene>
<evidence type="ECO:0000256" key="6">
    <source>
        <dbReference type="ARBA" id="ARBA00022801"/>
    </source>
</evidence>
<keyword evidence="10" id="KW-0539">Nucleus</keyword>
<keyword evidence="8" id="KW-0805">Transcription regulation</keyword>
<keyword evidence="6" id="KW-0378">Hydrolase</keyword>
<evidence type="ECO:0000313" key="17">
    <source>
        <dbReference type="Proteomes" id="UP001188597"/>
    </source>
</evidence>
<organism evidence="16 17">
    <name type="scientific">Escallonia herrerae</name>
    <dbReference type="NCBI Taxonomy" id="1293975"/>
    <lineage>
        <taxon>Eukaryota</taxon>
        <taxon>Viridiplantae</taxon>
        <taxon>Streptophyta</taxon>
        <taxon>Embryophyta</taxon>
        <taxon>Tracheophyta</taxon>
        <taxon>Spermatophyta</taxon>
        <taxon>Magnoliopsida</taxon>
        <taxon>eudicotyledons</taxon>
        <taxon>Gunneridae</taxon>
        <taxon>Pentapetalae</taxon>
        <taxon>asterids</taxon>
        <taxon>campanulids</taxon>
        <taxon>Escalloniales</taxon>
        <taxon>Escalloniaceae</taxon>
        <taxon>Escallonia</taxon>
    </lineage>
</organism>
<evidence type="ECO:0000256" key="4">
    <source>
        <dbReference type="ARBA" id="ARBA00022491"/>
    </source>
</evidence>
<dbReference type="PRINTS" id="PR01271">
    <property type="entry name" value="HISDACETLASE"/>
</dbReference>
<dbReference type="EC" id="3.5.1.98" evidence="3"/>
<dbReference type="Pfam" id="PF01535">
    <property type="entry name" value="PPR"/>
    <property type="match status" value="2"/>
</dbReference>
<dbReference type="InterPro" id="IPR029063">
    <property type="entry name" value="SAM-dependent_MTases_sf"/>
</dbReference>
<comment type="similarity">
    <text evidence="12">Belongs to the histone deacetylase family. HD Type 1 subfamily.</text>
</comment>
<evidence type="ECO:0000259" key="15">
    <source>
        <dbReference type="Pfam" id="PF00850"/>
    </source>
</evidence>
<dbReference type="Gene3D" id="1.25.40.10">
    <property type="entry name" value="Tetratricopeptide repeat domain"/>
    <property type="match status" value="4"/>
</dbReference>
<comment type="cofactor">
    <cofactor evidence="1">
        <name>Zn(2+)</name>
        <dbReference type="ChEBI" id="CHEBI:29105"/>
    </cofactor>
</comment>
<name>A0AA88X0A0_9ASTE</name>
<protein>
    <recommendedName>
        <fullName evidence="3">histone deacetylase</fullName>
        <ecNumber evidence="3">3.5.1.98</ecNumber>
    </recommendedName>
</protein>
<dbReference type="PANTHER" id="PTHR24015:SF356">
    <property type="entry name" value="DYW DOMAIN-CONTAINING PROTEIN"/>
    <property type="match status" value="1"/>
</dbReference>
<keyword evidence="5" id="KW-0677">Repeat</keyword>
<feature type="repeat" description="PPR" evidence="13">
    <location>
        <begin position="950"/>
        <end position="984"/>
    </location>
</feature>
<dbReference type="Gene3D" id="3.40.50.150">
    <property type="entry name" value="Vaccinia Virus protein VP39"/>
    <property type="match status" value="1"/>
</dbReference>
<dbReference type="Pfam" id="PF00850">
    <property type="entry name" value="Hist_deacetyl"/>
    <property type="match status" value="1"/>
</dbReference>
<dbReference type="Gene3D" id="3.40.800.20">
    <property type="entry name" value="Histone deacetylase domain"/>
    <property type="match status" value="1"/>
</dbReference>
<dbReference type="PRINTS" id="PR01270">
    <property type="entry name" value="HDASUPER"/>
</dbReference>
<evidence type="ECO:0000256" key="10">
    <source>
        <dbReference type="ARBA" id="ARBA00023242"/>
    </source>
</evidence>
<evidence type="ECO:0000256" key="8">
    <source>
        <dbReference type="ARBA" id="ARBA00023015"/>
    </source>
</evidence>
<dbReference type="InterPro" id="IPR037138">
    <property type="entry name" value="His_deacetylse_dom_sf"/>
</dbReference>
<dbReference type="FunFam" id="3.40.800.20:FF:000001">
    <property type="entry name" value="Histone deacetylase"/>
    <property type="match status" value="1"/>
</dbReference>
<dbReference type="GO" id="GO:0009451">
    <property type="term" value="P:RNA modification"/>
    <property type="evidence" value="ECO:0007669"/>
    <property type="project" value="InterPro"/>
</dbReference>
<keyword evidence="4" id="KW-0678">Repressor</keyword>
<dbReference type="NCBIfam" id="TIGR00756">
    <property type="entry name" value="PPR"/>
    <property type="match status" value="5"/>
</dbReference>
<dbReference type="InterPro" id="IPR003084">
    <property type="entry name" value="HDAC_I/II"/>
</dbReference>
<accession>A0AA88X0A0</accession>
<dbReference type="Pfam" id="PF13041">
    <property type="entry name" value="PPR_2"/>
    <property type="match status" value="3"/>
</dbReference>
<feature type="repeat" description="PPR" evidence="13">
    <location>
        <begin position="1051"/>
        <end position="1085"/>
    </location>
</feature>
<evidence type="ECO:0000256" key="13">
    <source>
        <dbReference type="PROSITE-ProRule" id="PRU00708"/>
    </source>
</evidence>
<evidence type="ECO:0000256" key="9">
    <source>
        <dbReference type="ARBA" id="ARBA00023163"/>
    </source>
</evidence>
<reference evidence="16" key="1">
    <citation type="submission" date="2022-12" db="EMBL/GenBank/DDBJ databases">
        <title>Draft genome assemblies for two species of Escallonia (Escalloniales).</title>
        <authorList>
            <person name="Chanderbali A."/>
            <person name="Dervinis C."/>
            <person name="Anghel I."/>
            <person name="Soltis D."/>
            <person name="Soltis P."/>
            <person name="Zapata F."/>
        </authorList>
    </citation>
    <scope>NUCLEOTIDE SEQUENCE</scope>
    <source>
        <strain evidence="16">UCBG64.0493</strain>
        <tissue evidence="16">Leaf</tissue>
    </source>
</reference>
<evidence type="ECO:0000256" key="11">
    <source>
        <dbReference type="ARBA" id="ARBA00048287"/>
    </source>
</evidence>
<feature type="repeat" description="PPR" evidence="13">
    <location>
        <begin position="1187"/>
        <end position="1217"/>
    </location>
</feature>
<comment type="caution">
    <text evidence="16">The sequence shown here is derived from an EMBL/GenBank/DDBJ whole genome shotgun (WGS) entry which is preliminary data.</text>
</comment>
<feature type="domain" description="Histone deacetylase" evidence="15">
    <location>
        <begin position="41"/>
        <end position="350"/>
    </location>
</feature>
<dbReference type="EMBL" id="JAVXUP010000121">
    <property type="protein sequence ID" value="KAK3037542.1"/>
    <property type="molecule type" value="Genomic_DNA"/>
</dbReference>
<dbReference type="InterPro" id="IPR000286">
    <property type="entry name" value="HDACs"/>
</dbReference>
<dbReference type="GO" id="GO:0003723">
    <property type="term" value="F:RNA binding"/>
    <property type="evidence" value="ECO:0007669"/>
    <property type="project" value="InterPro"/>
</dbReference>
<dbReference type="GO" id="GO:0000118">
    <property type="term" value="C:histone deacetylase complex"/>
    <property type="evidence" value="ECO:0007669"/>
    <property type="project" value="UniProtKB-ARBA"/>
</dbReference>
<dbReference type="GO" id="GO:0141221">
    <property type="term" value="F:histone deacetylase activity, hydrolytic mechanism"/>
    <property type="evidence" value="ECO:0007669"/>
    <property type="project" value="UniProtKB-EC"/>
</dbReference>
<dbReference type="InterPro" id="IPR002885">
    <property type="entry name" value="PPR_rpt"/>
</dbReference>
<evidence type="ECO:0000256" key="5">
    <source>
        <dbReference type="ARBA" id="ARBA00022737"/>
    </source>
</evidence>
<dbReference type="PANTHER" id="PTHR24015">
    <property type="entry name" value="OS07G0578800 PROTEIN-RELATED"/>
    <property type="match status" value="1"/>
</dbReference>
<evidence type="ECO:0000256" key="2">
    <source>
        <dbReference type="ARBA" id="ARBA00004123"/>
    </source>
</evidence>
<dbReference type="InterPro" id="IPR011990">
    <property type="entry name" value="TPR-like_helical_dom_sf"/>
</dbReference>
<dbReference type="FunFam" id="1.25.40.10:FF:000090">
    <property type="entry name" value="Pentatricopeptide repeat-containing protein, chloroplastic"/>
    <property type="match status" value="1"/>
</dbReference>
<evidence type="ECO:0000256" key="1">
    <source>
        <dbReference type="ARBA" id="ARBA00001947"/>
    </source>
</evidence>
<keyword evidence="17" id="KW-1185">Reference proteome</keyword>
<dbReference type="FunFam" id="1.25.40.10:FF:000529">
    <property type="entry name" value="Pentatricopeptide repeat-containing protein"/>
    <property type="match status" value="1"/>
</dbReference>
<dbReference type="InterPro" id="IPR023801">
    <property type="entry name" value="His_deacetylse_dom"/>
</dbReference>
<dbReference type="InterPro" id="IPR046960">
    <property type="entry name" value="PPR_At4g14850-like_plant"/>
</dbReference>
<dbReference type="SUPFAM" id="SSF53335">
    <property type="entry name" value="S-adenosyl-L-methionine-dependent methyltransferases"/>
    <property type="match status" value="1"/>
</dbReference>
<keyword evidence="7" id="KW-0156">Chromatin regulator</keyword>
<dbReference type="FunFam" id="1.25.40.10:FF:000351">
    <property type="entry name" value="Pentatricopeptide repeat-containing protein"/>
    <property type="match status" value="1"/>
</dbReference>
<evidence type="ECO:0000313" key="16">
    <source>
        <dbReference type="EMBL" id="KAK3037542.1"/>
    </source>
</evidence>